<feature type="domain" description="Fibronectin type-III" evidence="4">
    <location>
        <begin position="588"/>
        <end position="682"/>
    </location>
</feature>
<dbReference type="Pfam" id="PF00041">
    <property type="entry name" value="fn3"/>
    <property type="match status" value="7"/>
</dbReference>
<dbReference type="InterPro" id="IPR050964">
    <property type="entry name" value="Striated_Muscle_Regulatory"/>
</dbReference>
<dbReference type="InterPro" id="IPR003961">
    <property type="entry name" value="FN3_dom"/>
</dbReference>
<dbReference type="PANTHER" id="PTHR13817">
    <property type="entry name" value="TITIN"/>
    <property type="match status" value="1"/>
</dbReference>
<organism evidence="5 6">
    <name type="scientific">Polyodon spathula</name>
    <name type="common">North American paddlefish</name>
    <name type="synonym">Squalus spathula</name>
    <dbReference type="NCBI Taxonomy" id="7913"/>
    <lineage>
        <taxon>Eukaryota</taxon>
        <taxon>Metazoa</taxon>
        <taxon>Chordata</taxon>
        <taxon>Craniata</taxon>
        <taxon>Vertebrata</taxon>
        <taxon>Euteleostomi</taxon>
        <taxon>Actinopterygii</taxon>
        <taxon>Chondrostei</taxon>
        <taxon>Acipenseriformes</taxon>
        <taxon>Polyodontidae</taxon>
        <taxon>Polyodon</taxon>
    </lineage>
</organism>
<evidence type="ECO:0000256" key="3">
    <source>
        <dbReference type="SAM" id="Phobius"/>
    </source>
</evidence>
<feature type="domain" description="Fibronectin type-III" evidence="4">
    <location>
        <begin position="396"/>
        <end position="487"/>
    </location>
</feature>
<feature type="transmembrane region" description="Helical" evidence="3">
    <location>
        <begin position="1196"/>
        <end position="1220"/>
    </location>
</feature>
<reference evidence="5" key="1">
    <citation type="journal article" date="2021" name="Cell">
        <title>Tracing the genetic footprints of vertebrate landing in non-teleost ray-finned fishes.</title>
        <authorList>
            <person name="Bi X."/>
            <person name="Wang K."/>
            <person name="Yang L."/>
            <person name="Pan H."/>
            <person name="Jiang H."/>
            <person name="Wei Q."/>
            <person name="Fang M."/>
            <person name="Yu H."/>
            <person name="Zhu C."/>
            <person name="Cai Y."/>
            <person name="He Y."/>
            <person name="Gan X."/>
            <person name="Zeng H."/>
            <person name="Yu D."/>
            <person name="Zhu Y."/>
            <person name="Jiang H."/>
            <person name="Qiu Q."/>
            <person name="Yang H."/>
            <person name="Zhang Y.E."/>
            <person name="Wang W."/>
            <person name="Zhu M."/>
            <person name="He S."/>
            <person name="Zhang G."/>
        </authorList>
    </citation>
    <scope>NUCLEOTIDE SEQUENCE</scope>
    <source>
        <strain evidence="5">Pddl_001</strain>
    </source>
</reference>
<keyword evidence="6" id="KW-1185">Reference proteome</keyword>
<keyword evidence="3" id="KW-1133">Transmembrane helix</keyword>
<dbReference type="InterPro" id="IPR013783">
    <property type="entry name" value="Ig-like_fold"/>
</dbReference>
<evidence type="ECO:0000256" key="2">
    <source>
        <dbReference type="SAM" id="MobiDB-lite"/>
    </source>
</evidence>
<dbReference type="PANTHER" id="PTHR13817:SF65">
    <property type="entry name" value="FIBRONECTIN TYPE III DOMAIN CONTAINING 3A-RELATED"/>
    <property type="match status" value="1"/>
</dbReference>
<name>A0ABS2XLM2_POLSP</name>
<feature type="non-terminal residue" evidence="5">
    <location>
        <position position="1"/>
    </location>
</feature>
<keyword evidence="3" id="KW-0472">Membrane</keyword>
<sequence length="1221" mass="133898">MHPSPVEPVLAANLTAIGDERTFSQVICDLGDAVYEHTVSCTCVKLVSFYSGFLIQEKFDAVQTLEFEVLQEGSIFCKRNPGDILSPAHVPMMSPNGSMPPIFVPPGYMSQVVEENGVLKVVVLPHSAEFHPSMAPPPPHVPHYMHHHPAMLHHHHVYPPVPGSGELPPHFIHQHPPPHIYTEQEALAHGRNSLIHRDERTMKMQEHLRKRLKDRQLGVPNNKLNSPPPSPHRSYSPGVQNGYGKGHLMSAMPTGPIKPKHTGRMRSTPFAEGQTPDSETDMKRILELPSNVAKPTVSEIQARSAVLSWNLPLTLQNGEKNGDHTAPSLCYEITVSNNGRNGVFKSVYLGKETTFTLPDLRPATDYHVRVSVTCSSVKGPVSEAASFTTECSEPDPPAPPKLLHRTKNSIALQWKAPNDNGSKVTNFLLECDEGKQSVFKECYYGHAKQYKVTRLSPSTKYAFRIAAENDMGMSAFSEAVIYHTAGSSPPAPPPPRLAGVGVSWLTLEWSSPSGASGEETLTYILEMEEESLGYGFKPKHNGEELSCTLKNLCRSTSYKFRVFACNIEGRSSPSEVVEYSTSPDKPGAPGKPSIKGRSHTRCLKIVWDPPKDNGGAEVTKYVLEMSESLNGSKWDMAYSGSAREYLCDNLSPGSWYRLRVYCVSCGGQSQVSEVFSVQTAAVPPGPCQPPHLAGRAKPREIPLRWASPAMDGGAPVIEYTVEMSETDQASRRQLYQGPETDCTASNLLPGQTYCFWVKAANQAGYGPFSDTWEASTAPGSPEQCGAPQLSVRAATCVLVSWESPACNGAEVIEYRLEWGGTKGCMQLVYSGPALSYEVKGLVPSTTYYCRVQALNIAGAGLFGEVAMVTTPAAVPAAVSVLEVLEEDCLPAPLPSLSTCLAVQWQEPCCHGADIIGYNIDFGEQQPLSVGRSTSCVLENLQPDTTYRIRVQAVNGVGAGPFSHSLKTKTRPLPPDPPHLECAVFGHQSLKLKWGEGPSKHQLTSSTQYCLQIEDKNGRFVCIYSGPCHTYKVQRLSESTAFHFRIQAHNDAGEGPFSHVYTFTTIKSPPAQLKAPKVQQREDNLFEITWEPLQPMRGDSIVYTLHLLSGRDIEQVYKGRETSFLFRNIQPSCEYRLRVCAGRQYQDSGVTQELWGPYSPSVAFTFQRQEHDPLGATGPAGGEQAMVRGSTMTDEQLTLLLLVGFAVVAILFAVVIQYFVIK</sequence>
<evidence type="ECO:0000313" key="6">
    <source>
        <dbReference type="Proteomes" id="UP001166093"/>
    </source>
</evidence>
<dbReference type="CDD" id="cd00063">
    <property type="entry name" value="FN3"/>
    <property type="match status" value="9"/>
</dbReference>
<keyword evidence="1" id="KW-0677">Repeat</keyword>
<feature type="region of interest" description="Disordered" evidence="2">
    <location>
        <begin position="211"/>
        <end position="279"/>
    </location>
</feature>
<feature type="domain" description="Fibronectin type-III" evidence="4">
    <location>
        <begin position="491"/>
        <end position="584"/>
    </location>
</feature>
<feature type="domain" description="Fibronectin type-III" evidence="4">
    <location>
        <begin position="1068"/>
        <end position="1168"/>
    </location>
</feature>
<feature type="domain" description="Fibronectin type-III" evidence="4">
    <location>
        <begin position="783"/>
        <end position="873"/>
    </location>
</feature>
<keyword evidence="3" id="KW-0812">Transmembrane</keyword>
<dbReference type="EMBL" id="JAAWVQ010048633">
    <property type="protein sequence ID" value="MBN3275191.1"/>
    <property type="molecule type" value="Genomic_DNA"/>
</dbReference>
<dbReference type="InterPro" id="IPR036116">
    <property type="entry name" value="FN3_sf"/>
</dbReference>
<dbReference type="PROSITE" id="PS50853">
    <property type="entry name" value="FN3"/>
    <property type="match status" value="9"/>
</dbReference>
<feature type="domain" description="Fibronectin type-III" evidence="4">
    <location>
        <begin position="877"/>
        <end position="972"/>
    </location>
</feature>
<accession>A0ABS2XLM2</accession>
<dbReference type="Proteomes" id="UP001166093">
    <property type="component" value="Unassembled WGS sequence"/>
</dbReference>
<evidence type="ECO:0000256" key="1">
    <source>
        <dbReference type="ARBA" id="ARBA00022737"/>
    </source>
</evidence>
<dbReference type="Gene3D" id="2.60.40.10">
    <property type="entry name" value="Immunoglobulins"/>
    <property type="match status" value="9"/>
</dbReference>
<feature type="domain" description="Fibronectin type-III" evidence="4">
    <location>
        <begin position="686"/>
        <end position="779"/>
    </location>
</feature>
<feature type="non-terminal residue" evidence="5">
    <location>
        <position position="1221"/>
    </location>
</feature>
<protein>
    <submittedName>
        <fullName evidence="5">FND3A protein</fullName>
    </submittedName>
</protein>
<gene>
    <name evidence="5" type="primary">Fndc3a_0</name>
    <name evidence="5" type="ORF">GTO93_0006242</name>
</gene>
<feature type="domain" description="Fibronectin type-III" evidence="4">
    <location>
        <begin position="291"/>
        <end position="392"/>
    </location>
</feature>
<feature type="region of interest" description="Disordered" evidence="2">
    <location>
        <begin position="575"/>
        <end position="596"/>
    </location>
</feature>
<proteinExistence type="predicted"/>
<dbReference type="SMART" id="SM00060">
    <property type="entry name" value="FN3"/>
    <property type="match status" value="9"/>
</dbReference>
<dbReference type="PRINTS" id="PR00014">
    <property type="entry name" value="FNTYPEIII"/>
</dbReference>
<evidence type="ECO:0000259" key="4">
    <source>
        <dbReference type="PROSITE" id="PS50853"/>
    </source>
</evidence>
<evidence type="ECO:0000313" key="5">
    <source>
        <dbReference type="EMBL" id="MBN3275191.1"/>
    </source>
</evidence>
<comment type="caution">
    <text evidence="5">The sequence shown here is derived from an EMBL/GenBank/DDBJ whole genome shotgun (WGS) entry which is preliminary data.</text>
</comment>
<feature type="domain" description="Fibronectin type-III" evidence="4">
    <location>
        <begin position="973"/>
        <end position="1067"/>
    </location>
</feature>
<dbReference type="SUPFAM" id="SSF49265">
    <property type="entry name" value="Fibronectin type III"/>
    <property type="match status" value="5"/>
</dbReference>